<sequence length="69" mass="7562">MADNTGKDAEEIWIGDVHVANIRQENGHGDRPFIVESLTGTELHTAADKHAAELWIALHSDTITENELG</sequence>
<comment type="caution">
    <text evidence="1">The sequence shown here is derived from an EMBL/GenBank/DDBJ whole genome shotgun (WGS) entry which is preliminary data.</text>
</comment>
<dbReference type="EMBL" id="NBWZ01000001">
    <property type="protein sequence ID" value="RFA08301.1"/>
    <property type="molecule type" value="Genomic_DNA"/>
</dbReference>
<name>A0A3E0VEY9_9MICO</name>
<dbReference type="AlphaFoldDB" id="A0A3E0VEY9"/>
<gene>
    <name evidence="1" type="ORF">B7R54_02975</name>
</gene>
<dbReference type="OrthoDB" id="5120293at2"/>
<evidence type="ECO:0000313" key="2">
    <source>
        <dbReference type="Proteomes" id="UP000256486"/>
    </source>
</evidence>
<organism evidence="1 2">
    <name type="scientific">Subtercola boreus</name>
    <dbReference type="NCBI Taxonomy" id="120213"/>
    <lineage>
        <taxon>Bacteria</taxon>
        <taxon>Bacillati</taxon>
        <taxon>Actinomycetota</taxon>
        <taxon>Actinomycetes</taxon>
        <taxon>Micrococcales</taxon>
        <taxon>Microbacteriaceae</taxon>
        <taxon>Subtercola</taxon>
    </lineage>
</organism>
<reference evidence="1 2" key="1">
    <citation type="submission" date="2017-04" db="EMBL/GenBank/DDBJ databases">
        <title>Comparative genome analysis of Subtercola boreus.</title>
        <authorList>
            <person name="Cho Y.-J."/>
            <person name="Cho A."/>
            <person name="Kim O.-S."/>
            <person name="Lee J.-I."/>
        </authorList>
    </citation>
    <scope>NUCLEOTIDE SEQUENCE [LARGE SCALE GENOMIC DNA]</scope>
    <source>
        <strain evidence="1 2">K300</strain>
    </source>
</reference>
<dbReference type="Proteomes" id="UP000256486">
    <property type="component" value="Unassembled WGS sequence"/>
</dbReference>
<protein>
    <submittedName>
        <fullName evidence="1">Uncharacterized protein</fullName>
    </submittedName>
</protein>
<evidence type="ECO:0000313" key="1">
    <source>
        <dbReference type="EMBL" id="RFA08301.1"/>
    </source>
</evidence>
<dbReference type="RefSeq" id="WP_116413712.1">
    <property type="nucleotide sequence ID" value="NZ_NBWZ01000001.1"/>
</dbReference>
<keyword evidence="2" id="KW-1185">Reference proteome</keyword>
<proteinExistence type="predicted"/>
<accession>A0A3E0VEY9</accession>